<name>A0A816UP60_BRANA</name>
<keyword evidence="1" id="KW-0812">Transmembrane</keyword>
<keyword evidence="1" id="KW-0472">Membrane</keyword>
<feature type="transmembrane region" description="Helical" evidence="1">
    <location>
        <begin position="9"/>
        <end position="29"/>
    </location>
</feature>
<keyword evidence="1" id="KW-1133">Transmembrane helix</keyword>
<protein>
    <submittedName>
        <fullName evidence="2">(rape) hypothetical protein</fullName>
    </submittedName>
</protein>
<proteinExistence type="predicted"/>
<reference evidence="2" key="1">
    <citation type="submission" date="2021-01" db="EMBL/GenBank/DDBJ databases">
        <authorList>
            <consortium name="Genoscope - CEA"/>
            <person name="William W."/>
        </authorList>
    </citation>
    <scope>NUCLEOTIDE SEQUENCE</scope>
</reference>
<accession>A0A816UP60</accession>
<evidence type="ECO:0000256" key="1">
    <source>
        <dbReference type="SAM" id="Phobius"/>
    </source>
</evidence>
<sequence length="53" mass="6215">MGDLFCSSVILLTIVLSFVQILCFLYYFLCVICCDLLKLNEHILKRCELQVQR</sequence>
<evidence type="ECO:0000313" key="2">
    <source>
        <dbReference type="EMBL" id="CAF2110668.1"/>
    </source>
</evidence>
<dbReference type="AlphaFoldDB" id="A0A816UP60"/>
<dbReference type="EMBL" id="HG994372">
    <property type="protein sequence ID" value="CAF2110668.1"/>
    <property type="molecule type" value="Genomic_DNA"/>
</dbReference>
<organism evidence="2">
    <name type="scientific">Brassica napus</name>
    <name type="common">Rape</name>
    <dbReference type="NCBI Taxonomy" id="3708"/>
    <lineage>
        <taxon>Eukaryota</taxon>
        <taxon>Viridiplantae</taxon>
        <taxon>Streptophyta</taxon>
        <taxon>Embryophyta</taxon>
        <taxon>Tracheophyta</taxon>
        <taxon>Spermatophyta</taxon>
        <taxon>Magnoliopsida</taxon>
        <taxon>eudicotyledons</taxon>
        <taxon>Gunneridae</taxon>
        <taxon>Pentapetalae</taxon>
        <taxon>rosids</taxon>
        <taxon>malvids</taxon>
        <taxon>Brassicales</taxon>
        <taxon>Brassicaceae</taxon>
        <taxon>Brassiceae</taxon>
        <taxon>Brassica</taxon>
    </lineage>
</organism>
<gene>
    <name evidence="2" type="ORF">DARMORV10_C08P25000.1</name>
</gene>
<dbReference type="Proteomes" id="UP001295469">
    <property type="component" value="Chromosome C08"/>
</dbReference>